<dbReference type="PROSITE" id="PS00380">
    <property type="entry name" value="RHODANESE_1"/>
    <property type="match status" value="1"/>
</dbReference>
<sequence length="115" mass="12225">MVVKITRDELKAALAGPDAPTLIEALPAKYYLDAHLPGAINIPHDLIAEIATQVLPDKTSPIVVYCASGPCRNSGLAAETLTRLGYSNVCDYHEGKQDWQAAGLPVQGQSILQTA</sequence>
<gene>
    <name evidence="2" type="ORF">TH5_17975</name>
</gene>
<evidence type="ECO:0000313" key="3">
    <source>
        <dbReference type="Proteomes" id="UP000252419"/>
    </source>
</evidence>
<dbReference type="SMART" id="SM00450">
    <property type="entry name" value="RHOD"/>
    <property type="match status" value="1"/>
</dbReference>
<dbReference type="PANTHER" id="PTHR44086">
    <property type="entry name" value="THIOSULFATE SULFURTRANSFERASE RDL2, MITOCHONDRIAL-RELATED"/>
    <property type="match status" value="1"/>
</dbReference>
<protein>
    <submittedName>
        <fullName evidence="2">Sulfurtransferase</fullName>
    </submittedName>
</protein>
<accession>A0A367U905</accession>
<dbReference type="CDD" id="cd00158">
    <property type="entry name" value="RHOD"/>
    <property type="match status" value="1"/>
</dbReference>
<name>A0A367U905_9PROT</name>
<keyword evidence="3" id="KW-1185">Reference proteome</keyword>
<dbReference type="InterPro" id="IPR001763">
    <property type="entry name" value="Rhodanese-like_dom"/>
</dbReference>
<comment type="caution">
    <text evidence="2">The sequence shown here is derived from an EMBL/GenBank/DDBJ whole genome shotgun (WGS) entry which is preliminary data.</text>
</comment>
<dbReference type="PANTHER" id="PTHR44086:SF10">
    <property type="entry name" value="THIOSULFATE SULFURTRANSFERASE_RHODANESE-LIKE DOMAIN-CONTAINING PROTEIN 3"/>
    <property type="match status" value="1"/>
</dbReference>
<dbReference type="SUPFAM" id="SSF52821">
    <property type="entry name" value="Rhodanese/Cell cycle control phosphatase"/>
    <property type="match status" value="1"/>
</dbReference>
<dbReference type="InterPro" id="IPR001307">
    <property type="entry name" value="Thiosulphate_STrfase_CS"/>
</dbReference>
<dbReference type="Proteomes" id="UP000252419">
    <property type="component" value="Unassembled WGS sequence"/>
</dbReference>
<keyword evidence="2" id="KW-0808">Transferase</keyword>
<dbReference type="AlphaFoldDB" id="A0A367U905"/>
<feature type="domain" description="Rhodanese" evidence="1">
    <location>
        <begin position="16"/>
        <end position="108"/>
    </location>
</feature>
<organism evidence="2 3">
    <name type="scientific">Thalassospira xianhensis MCCC 1A02616</name>
    <dbReference type="NCBI Taxonomy" id="1177929"/>
    <lineage>
        <taxon>Bacteria</taxon>
        <taxon>Pseudomonadati</taxon>
        <taxon>Pseudomonadota</taxon>
        <taxon>Alphaproteobacteria</taxon>
        <taxon>Rhodospirillales</taxon>
        <taxon>Thalassospiraceae</taxon>
        <taxon>Thalassospira</taxon>
    </lineage>
</organism>
<dbReference type="Pfam" id="PF00581">
    <property type="entry name" value="Rhodanese"/>
    <property type="match status" value="1"/>
</dbReference>
<evidence type="ECO:0000259" key="1">
    <source>
        <dbReference type="PROSITE" id="PS50206"/>
    </source>
</evidence>
<dbReference type="Gene3D" id="3.40.250.10">
    <property type="entry name" value="Rhodanese-like domain"/>
    <property type="match status" value="1"/>
</dbReference>
<dbReference type="GO" id="GO:0004792">
    <property type="term" value="F:thiosulfate-cyanide sulfurtransferase activity"/>
    <property type="evidence" value="ECO:0007669"/>
    <property type="project" value="InterPro"/>
</dbReference>
<evidence type="ECO:0000313" key="2">
    <source>
        <dbReference type="EMBL" id="RCK04795.1"/>
    </source>
</evidence>
<dbReference type="RefSeq" id="WP_114122959.1">
    <property type="nucleotide sequence ID" value="NZ_JPWA01000024.1"/>
</dbReference>
<reference evidence="2 3" key="1">
    <citation type="submission" date="2014-07" db="EMBL/GenBank/DDBJ databases">
        <title>Draft genome sequence of Thalassospira xianhensis P-4 (MCCC 1A02616).</title>
        <authorList>
            <person name="Lai Q."/>
            <person name="Shao Z."/>
        </authorList>
    </citation>
    <scope>NUCLEOTIDE SEQUENCE [LARGE SCALE GENOMIC DNA]</scope>
    <source>
        <strain evidence="2 3">MCCC 1A02616</strain>
    </source>
</reference>
<dbReference type="EMBL" id="JPWA01000024">
    <property type="protein sequence ID" value="RCK04795.1"/>
    <property type="molecule type" value="Genomic_DNA"/>
</dbReference>
<proteinExistence type="predicted"/>
<dbReference type="InterPro" id="IPR036873">
    <property type="entry name" value="Rhodanese-like_dom_sf"/>
</dbReference>
<dbReference type="PROSITE" id="PS50206">
    <property type="entry name" value="RHODANESE_3"/>
    <property type="match status" value="1"/>
</dbReference>